<name>A0ABW4Z178_9HYPH</name>
<gene>
    <name evidence="1" type="ORF">ACFSNC_17850</name>
</gene>
<dbReference type="Proteomes" id="UP001597299">
    <property type="component" value="Unassembled WGS sequence"/>
</dbReference>
<keyword evidence="2" id="KW-1185">Reference proteome</keyword>
<dbReference type="EMBL" id="JBHUHD010000001">
    <property type="protein sequence ID" value="MFD2142274.1"/>
    <property type="molecule type" value="Genomic_DNA"/>
</dbReference>
<organism evidence="1 2">
    <name type="scientific">Ancylobacter oerskovii</name>
    <dbReference type="NCBI Taxonomy" id="459519"/>
    <lineage>
        <taxon>Bacteria</taxon>
        <taxon>Pseudomonadati</taxon>
        <taxon>Pseudomonadota</taxon>
        <taxon>Alphaproteobacteria</taxon>
        <taxon>Hyphomicrobiales</taxon>
        <taxon>Xanthobacteraceae</taxon>
        <taxon>Ancylobacter</taxon>
    </lineage>
</organism>
<protein>
    <submittedName>
        <fullName evidence="1">Uncharacterized protein</fullName>
    </submittedName>
</protein>
<dbReference type="RefSeq" id="WP_213351282.1">
    <property type="nucleotide sequence ID" value="NZ_JAHBGB010000006.1"/>
</dbReference>
<proteinExistence type="predicted"/>
<sequence>MPNEFARPGYVFVCAACGKTSPNLYGKGVRNGWDESCMLNAVLCIEEKVDGVWVPAVDPQAAKETPHDHG</sequence>
<evidence type="ECO:0000313" key="1">
    <source>
        <dbReference type="EMBL" id="MFD2142274.1"/>
    </source>
</evidence>
<comment type="caution">
    <text evidence="1">The sequence shown here is derived from an EMBL/GenBank/DDBJ whole genome shotgun (WGS) entry which is preliminary data.</text>
</comment>
<evidence type="ECO:0000313" key="2">
    <source>
        <dbReference type="Proteomes" id="UP001597299"/>
    </source>
</evidence>
<reference evidence="2" key="1">
    <citation type="journal article" date="2019" name="Int. J. Syst. Evol. Microbiol.">
        <title>The Global Catalogue of Microorganisms (GCM) 10K type strain sequencing project: providing services to taxonomists for standard genome sequencing and annotation.</title>
        <authorList>
            <consortium name="The Broad Institute Genomics Platform"/>
            <consortium name="The Broad Institute Genome Sequencing Center for Infectious Disease"/>
            <person name="Wu L."/>
            <person name="Ma J."/>
        </authorList>
    </citation>
    <scope>NUCLEOTIDE SEQUENCE [LARGE SCALE GENOMIC DNA]</scope>
    <source>
        <strain evidence="2">CCM 7435</strain>
    </source>
</reference>
<accession>A0ABW4Z178</accession>